<dbReference type="SUPFAM" id="SSF56935">
    <property type="entry name" value="Porins"/>
    <property type="match status" value="1"/>
</dbReference>
<name>A0A7K1XVC7_9SPHI</name>
<dbReference type="InterPro" id="IPR036942">
    <property type="entry name" value="Beta-barrel_TonB_sf"/>
</dbReference>
<dbReference type="Pfam" id="PF13620">
    <property type="entry name" value="CarboxypepD_reg"/>
    <property type="match status" value="1"/>
</dbReference>
<feature type="region of interest" description="Disordered" evidence="4">
    <location>
        <begin position="792"/>
        <end position="811"/>
    </location>
</feature>
<dbReference type="EMBL" id="WVHS01000001">
    <property type="protein sequence ID" value="MXV14932.1"/>
    <property type="molecule type" value="Genomic_DNA"/>
</dbReference>
<dbReference type="Pfam" id="PF14905">
    <property type="entry name" value="OMP_b-brl_3"/>
    <property type="match status" value="1"/>
</dbReference>
<comment type="subcellular location">
    <subcellularLocation>
        <location evidence="1">Cell outer membrane</location>
    </subcellularLocation>
</comment>
<dbReference type="Gene3D" id="2.60.40.1120">
    <property type="entry name" value="Carboxypeptidase-like, regulatory domain"/>
    <property type="match status" value="1"/>
</dbReference>
<accession>A0A7K1XVC7</accession>
<dbReference type="InterPro" id="IPR037066">
    <property type="entry name" value="Plug_dom_sf"/>
</dbReference>
<evidence type="ECO:0000313" key="7">
    <source>
        <dbReference type="Proteomes" id="UP000451233"/>
    </source>
</evidence>
<dbReference type="GO" id="GO:0009279">
    <property type="term" value="C:cell outer membrane"/>
    <property type="evidence" value="ECO:0007669"/>
    <property type="project" value="UniProtKB-SubCell"/>
</dbReference>
<feature type="domain" description="Outer membrane protein beta-barrel" evidence="5">
    <location>
        <begin position="384"/>
        <end position="787"/>
    </location>
</feature>
<keyword evidence="3" id="KW-0998">Cell outer membrane</keyword>
<keyword evidence="7" id="KW-1185">Reference proteome</keyword>
<dbReference type="SUPFAM" id="SSF49464">
    <property type="entry name" value="Carboxypeptidase regulatory domain-like"/>
    <property type="match status" value="1"/>
</dbReference>
<proteinExistence type="predicted"/>
<protein>
    <submittedName>
        <fullName evidence="6">TonB-dependent receptor</fullName>
    </submittedName>
</protein>
<dbReference type="Proteomes" id="UP000451233">
    <property type="component" value="Unassembled WGS sequence"/>
</dbReference>
<sequence length="811" mass="90354">MKTNRFKRIAVLIYVSTYINIGFAQTGPFTIKGRMVAEKKISFKEVTLQLVRAADSALVKTDIADESGNFAFELVPAGDYRVRISHIGLQTYRSAVVNAAKADLGTIQLRERTSELKEVAITGQKPFIQQQFDKTVLNVESSIVSAGSTAMEVLEKAPGITVDQNDNIKMRGRQGVQVMIDGKLVPMSGAELATMLRGMSSNAIEKIELVTNPSARYDASGNSGIIDIRLKKDKRNGTNGSLSASLLQGKYNKANSGLTLNHRNKKVNLFGSYNYIFRREFTDLAIYRDFDESGNFTGADDQANYFKARYNTHNYRAGLDYNVSAKTTVGFTANGFNLNIDRNGDNQSTRINAQHTASSYAHTASNSTNGRFNPGLNLNLRQRLDQAGKKELSVDLDYARYNTNDDQNYVTTYRTAANTQEKPDYHLYGDLHGHLSIRSAKADYAQPLNKTARLEAGLKSSWVSADNNLSFYDRSNGNNILDMSKSNHFLYQENINAAYVNISSQQKKWTLQGGLRIENTNSEGEQLNGGDSFDRSYVQLFPSGYAGYKFNNKHELGISVSRRINRPTYNQLNPFKYYINASTYNSGNPFLKPELTYSVEVTHTINQSITTKYSYSHTTDNMISVLSPDKSQANLVIQTDRNLASLNYYGVSVSAPVHPAPWLTSTNNLNFYYGLYSGNLVNTHLHSGTPTFGINSSNAITINAGLTAEVAGVYQTKEVYAFMTVRPIWSVSAGLQQQLWNRKASVKLNLADVFYTSKTRAVTRSTGYVENFYQQRDSRVATLNFTYRFGRSPSSAPRRVSGAEDEKRRAG</sequence>
<dbReference type="PANTHER" id="PTHR40980">
    <property type="entry name" value="PLUG DOMAIN-CONTAINING PROTEIN"/>
    <property type="match status" value="1"/>
</dbReference>
<evidence type="ECO:0000256" key="3">
    <source>
        <dbReference type="ARBA" id="ARBA00023237"/>
    </source>
</evidence>
<dbReference type="Gene3D" id="2.40.170.20">
    <property type="entry name" value="TonB-dependent receptor, beta-barrel domain"/>
    <property type="match status" value="1"/>
</dbReference>
<dbReference type="InterPro" id="IPR008969">
    <property type="entry name" value="CarboxyPept-like_regulatory"/>
</dbReference>
<evidence type="ECO:0000313" key="6">
    <source>
        <dbReference type="EMBL" id="MXV14932.1"/>
    </source>
</evidence>
<dbReference type="PANTHER" id="PTHR40980:SF4">
    <property type="entry name" value="TONB-DEPENDENT RECEPTOR-LIKE BETA-BARREL DOMAIN-CONTAINING PROTEIN"/>
    <property type="match status" value="1"/>
</dbReference>
<organism evidence="6 7">
    <name type="scientific">Hufsiella ginkgonis</name>
    <dbReference type="NCBI Taxonomy" id="2695274"/>
    <lineage>
        <taxon>Bacteria</taxon>
        <taxon>Pseudomonadati</taxon>
        <taxon>Bacteroidota</taxon>
        <taxon>Sphingobacteriia</taxon>
        <taxon>Sphingobacteriales</taxon>
        <taxon>Sphingobacteriaceae</taxon>
        <taxon>Hufsiella</taxon>
    </lineage>
</organism>
<evidence type="ECO:0000256" key="4">
    <source>
        <dbReference type="SAM" id="MobiDB-lite"/>
    </source>
</evidence>
<keyword evidence="2" id="KW-0472">Membrane</keyword>
<gene>
    <name evidence="6" type="ORF">GS398_06450</name>
</gene>
<dbReference type="AlphaFoldDB" id="A0A7K1XVC7"/>
<reference evidence="6 7" key="1">
    <citation type="submission" date="2019-11" db="EMBL/GenBank/DDBJ databases">
        <title>Pedobacter sp. HMF7056 Genome sequencing and assembly.</title>
        <authorList>
            <person name="Kang H."/>
            <person name="Kim H."/>
            <person name="Joh K."/>
        </authorList>
    </citation>
    <scope>NUCLEOTIDE SEQUENCE [LARGE SCALE GENOMIC DNA]</scope>
    <source>
        <strain evidence="6 7">HMF7056</strain>
    </source>
</reference>
<evidence type="ECO:0000256" key="1">
    <source>
        <dbReference type="ARBA" id="ARBA00004442"/>
    </source>
</evidence>
<dbReference type="InterPro" id="IPR041700">
    <property type="entry name" value="OMP_b-brl_3"/>
</dbReference>
<evidence type="ECO:0000256" key="2">
    <source>
        <dbReference type="ARBA" id="ARBA00023136"/>
    </source>
</evidence>
<dbReference type="RefSeq" id="WP_160905871.1">
    <property type="nucleotide sequence ID" value="NZ_WVHS01000001.1"/>
</dbReference>
<keyword evidence="6" id="KW-0675">Receptor</keyword>
<comment type="caution">
    <text evidence="6">The sequence shown here is derived from an EMBL/GenBank/DDBJ whole genome shotgun (WGS) entry which is preliminary data.</text>
</comment>
<feature type="compositionally biased region" description="Basic and acidic residues" evidence="4">
    <location>
        <begin position="801"/>
        <end position="811"/>
    </location>
</feature>
<evidence type="ECO:0000259" key="5">
    <source>
        <dbReference type="Pfam" id="PF14905"/>
    </source>
</evidence>
<dbReference type="Gene3D" id="2.170.130.10">
    <property type="entry name" value="TonB-dependent receptor, plug domain"/>
    <property type="match status" value="1"/>
</dbReference>